<dbReference type="PANTHER" id="PTHR48084">
    <property type="entry name" value="2-OXOGLUTARATE OXIDOREDUCTASE SUBUNIT KORB-RELATED"/>
    <property type="match status" value="1"/>
</dbReference>
<dbReference type="InterPro" id="IPR029061">
    <property type="entry name" value="THDP-binding"/>
</dbReference>
<dbReference type="InterPro" id="IPR011766">
    <property type="entry name" value="TPP_enzyme_TPP-bd"/>
</dbReference>
<proteinExistence type="predicted"/>
<dbReference type="GO" id="GO:0016625">
    <property type="term" value="F:oxidoreductase activity, acting on the aldehyde or oxo group of donors, iron-sulfur protein as acceptor"/>
    <property type="evidence" value="ECO:0007669"/>
    <property type="project" value="UniProtKB-ARBA"/>
</dbReference>
<dbReference type="AlphaFoldDB" id="A0A9D1NM34"/>
<dbReference type="PANTHER" id="PTHR48084:SF3">
    <property type="entry name" value="SUBUNIT OF PYRUVATE:FLAVODOXIN OXIDOREDUCTASE"/>
    <property type="match status" value="1"/>
</dbReference>
<dbReference type="Gene3D" id="3.40.920.10">
    <property type="entry name" value="Pyruvate-ferredoxin oxidoreductase, PFOR, domain III"/>
    <property type="match status" value="1"/>
</dbReference>
<comment type="caution">
    <text evidence="4">The sequence shown here is derived from an EMBL/GenBank/DDBJ whole genome shotgun (WGS) entry which is preliminary data.</text>
</comment>
<dbReference type="GO" id="GO:0045333">
    <property type="term" value="P:cellular respiration"/>
    <property type="evidence" value="ECO:0007669"/>
    <property type="project" value="UniProtKB-ARBA"/>
</dbReference>
<protein>
    <submittedName>
        <fullName evidence="4">2-oxoacid:acceptor oxidoreductase family protein</fullName>
    </submittedName>
</protein>
<dbReference type="InterPro" id="IPR002869">
    <property type="entry name" value="Pyrv_flavodox_OxRed_cen"/>
</dbReference>
<keyword evidence="1" id="KW-0560">Oxidoreductase</keyword>
<accession>A0A9D1NM34</accession>
<evidence type="ECO:0000313" key="5">
    <source>
        <dbReference type="Proteomes" id="UP000886845"/>
    </source>
</evidence>
<evidence type="ECO:0000259" key="2">
    <source>
        <dbReference type="Pfam" id="PF01558"/>
    </source>
</evidence>
<dbReference type="InterPro" id="IPR019752">
    <property type="entry name" value="Pyrv/ketoisovalerate_OxRed_cat"/>
</dbReference>
<reference evidence="4" key="2">
    <citation type="journal article" date="2021" name="PeerJ">
        <title>Extensive microbial diversity within the chicken gut microbiome revealed by metagenomics and culture.</title>
        <authorList>
            <person name="Gilroy R."/>
            <person name="Ravi A."/>
            <person name="Getino M."/>
            <person name="Pursley I."/>
            <person name="Horton D.L."/>
            <person name="Alikhan N.F."/>
            <person name="Baker D."/>
            <person name="Gharbi K."/>
            <person name="Hall N."/>
            <person name="Watson M."/>
            <person name="Adriaenssens E.M."/>
            <person name="Foster-Nyarko E."/>
            <person name="Jarju S."/>
            <person name="Secka A."/>
            <person name="Antonio M."/>
            <person name="Oren A."/>
            <person name="Chaudhuri R.R."/>
            <person name="La Ragione R."/>
            <person name="Hildebrand F."/>
            <person name="Pallen M.J."/>
        </authorList>
    </citation>
    <scope>NUCLEOTIDE SEQUENCE</scope>
    <source>
        <strain evidence="4">35461</strain>
    </source>
</reference>
<feature type="domain" description="Thiamine pyrophosphate enzyme TPP-binding" evidence="3">
    <location>
        <begin position="69"/>
        <end position="217"/>
    </location>
</feature>
<dbReference type="Pfam" id="PF01558">
    <property type="entry name" value="POR"/>
    <property type="match status" value="1"/>
</dbReference>
<dbReference type="SUPFAM" id="SSF52518">
    <property type="entry name" value="Thiamin diphosphate-binding fold (THDP-binding)"/>
    <property type="match status" value="1"/>
</dbReference>
<dbReference type="InterPro" id="IPR051457">
    <property type="entry name" value="2-oxoacid:Fd_oxidoreductase"/>
</dbReference>
<name>A0A9D1NM34_9BACT</name>
<dbReference type="GO" id="GO:0030976">
    <property type="term" value="F:thiamine pyrophosphate binding"/>
    <property type="evidence" value="ECO:0007669"/>
    <property type="project" value="InterPro"/>
</dbReference>
<organism evidence="4 5">
    <name type="scientific">Candidatus Spyradenecus faecavium</name>
    <dbReference type="NCBI Taxonomy" id="2840947"/>
    <lineage>
        <taxon>Bacteria</taxon>
        <taxon>Pseudomonadati</taxon>
        <taxon>Lentisphaerota</taxon>
        <taxon>Lentisphaeria</taxon>
        <taxon>Lentisphaerales</taxon>
        <taxon>Lentisphaeraceae</taxon>
        <taxon>Lentisphaeraceae incertae sedis</taxon>
        <taxon>Candidatus Spyradenecus</taxon>
    </lineage>
</organism>
<dbReference type="GO" id="GO:0044281">
    <property type="term" value="P:small molecule metabolic process"/>
    <property type="evidence" value="ECO:0007669"/>
    <property type="project" value="UniProtKB-ARBA"/>
</dbReference>
<dbReference type="Gene3D" id="3.40.50.970">
    <property type="match status" value="1"/>
</dbReference>
<evidence type="ECO:0000259" key="3">
    <source>
        <dbReference type="Pfam" id="PF02775"/>
    </source>
</evidence>
<dbReference type="Proteomes" id="UP000886845">
    <property type="component" value="Unassembled WGS sequence"/>
</dbReference>
<evidence type="ECO:0000256" key="1">
    <source>
        <dbReference type="ARBA" id="ARBA00023002"/>
    </source>
</evidence>
<sequence>MDNVLETKGMFPVFRRSGSETRATHYCAGCGHGIVHKLLSEAYTELGLQDRTVIVNPIGCAVFGYYYWDVGGVSAGHGQAPSMATAISRLRDKAIVISYQGDGDLAAIGLGHTLQAAARGEHMAVFFVNNSIYGMTGGQMAPTTLIGQKTTTSPLGRNPETDGMPLHLCELVNALRLPVYIERVSVADTPRIMQARKAIRKALEIQRDRKGYAFVEILSPCPTSVGLKPLDAAKFVIEQMEKEYPLGCLRDRTAEAPVRPEPKPWVKLAEFFGDDGREEPRHEAAEVKERHFKFTGFGGQGILSLGLVVADAARALGLQTTWLPSYGPEQRGGDAQCTVVTSTHLIGAPAVERPELLVVMNQAACGKHLHTVRPGGLALVDATVRIDPAEIPEGVRVVQIPAIDLATAAGVPKAANVAMLGGLIALDALGIPQQLLVEALERSFAKKPALIPANKTVLQNAIDHCRHHGLTGELP</sequence>
<dbReference type="Pfam" id="PF02775">
    <property type="entry name" value="TPP_enzyme_C"/>
    <property type="match status" value="1"/>
</dbReference>
<evidence type="ECO:0000313" key="4">
    <source>
        <dbReference type="EMBL" id="HIV08514.1"/>
    </source>
</evidence>
<dbReference type="EMBL" id="DVOR01000007">
    <property type="protein sequence ID" value="HIV08514.1"/>
    <property type="molecule type" value="Genomic_DNA"/>
</dbReference>
<feature type="domain" description="Pyruvate/ketoisovalerate oxidoreductase catalytic" evidence="2">
    <location>
        <begin position="298"/>
        <end position="462"/>
    </location>
</feature>
<gene>
    <name evidence="4" type="ORF">IAC79_00160</name>
</gene>
<dbReference type="SUPFAM" id="SSF53323">
    <property type="entry name" value="Pyruvate-ferredoxin oxidoreductase, PFOR, domain III"/>
    <property type="match status" value="1"/>
</dbReference>
<reference evidence="4" key="1">
    <citation type="submission" date="2020-10" db="EMBL/GenBank/DDBJ databases">
        <authorList>
            <person name="Gilroy R."/>
        </authorList>
    </citation>
    <scope>NUCLEOTIDE SEQUENCE</scope>
    <source>
        <strain evidence="4">35461</strain>
    </source>
</reference>